<evidence type="ECO:0000313" key="1">
    <source>
        <dbReference type="EMBL" id="AAW87754.1"/>
    </source>
</evidence>
<evidence type="ECO:0000313" key="2">
    <source>
        <dbReference type="Proteomes" id="UP000000537"/>
    </source>
</evidence>
<dbReference type="EnsemblBacteria" id="AAW87754">
    <property type="protein sequence ID" value="AAW87754"/>
    <property type="gene ID" value="VF_A0684"/>
</dbReference>
<dbReference type="HOGENOM" id="CLU_3391975_0_0_6"/>
<reference evidence="1 2" key="1">
    <citation type="journal article" date="2005" name="Proc. Natl. Acad. Sci. U.S.A.">
        <title>Complete genome sequence of Vibrio fischeri: a symbiotic bacterium with pathogenic congeners.</title>
        <authorList>
            <person name="Ruby E.G."/>
            <person name="Urbanowski M."/>
            <person name="Campbell J."/>
            <person name="Dunn A."/>
            <person name="Faini M."/>
            <person name="Gunsalus R."/>
            <person name="Lostroh P."/>
            <person name="Lupp C."/>
            <person name="McCann J."/>
            <person name="Millikan D."/>
            <person name="Schaefer A."/>
            <person name="Stabb E."/>
            <person name="Stevens A."/>
            <person name="Visick K."/>
            <person name="Whistler C."/>
            <person name="Greenberg E.P."/>
        </authorList>
    </citation>
    <scope>NUCLEOTIDE SEQUENCE [LARGE SCALE GENOMIC DNA]</scope>
    <source>
        <strain evidence="2">ATCC 700601 / ES114</strain>
    </source>
</reference>
<dbReference type="EMBL" id="CP000021">
    <property type="protein sequence ID" value="AAW87754.1"/>
    <property type="molecule type" value="Genomic_DNA"/>
</dbReference>
<organism evidence="1 2">
    <name type="scientific">Aliivibrio fischeri (strain ATCC 700601 / ES114)</name>
    <name type="common">Vibrio fischeri</name>
    <dbReference type="NCBI Taxonomy" id="312309"/>
    <lineage>
        <taxon>Bacteria</taxon>
        <taxon>Pseudomonadati</taxon>
        <taxon>Pseudomonadota</taxon>
        <taxon>Gammaproteobacteria</taxon>
        <taxon>Vibrionales</taxon>
        <taxon>Vibrionaceae</taxon>
        <taxon>Aliivibrio</taxon>
    </lineage>
</organism>
<dbReference type="KEGG" id="vfi:VF_A0684"/>
<keyword evidence="2" id="KW-1185">Reference proteome</keyword>
<gene>
    <name evidence="1" type="ordered locus">VF_A0684</name>
</gene>
<proteinExistence type="predicted"/>
<sequence>MRKPLVKNYKYEESTYLDEIKKEWKCWGVVRD</sequence>
<protein>
    <submittedName>
        <fullName evidence="1">Uncharacterized protein</fullName>
    </submittedName>
</protein>
<reference evidence="1 2" key="2">
    <citation type="journal article" date="2008" name="BMC Genomics">
        <title>Comparative genomics-based investigation of resequencing targets in Vibrio fischeri: focus on point miscalls and artefactual expansions.</title>
        <authorList>
            <person name="Mandel M.J."/>
            <person name="Stabb E.V."/>
            <person name="Ruby E.G."/>
        </authorList>
    </citation>
    <scope>NUCLEOTIDE SEQUENCE [LARGE SCALE GENOMIC DNA]</scope>
    <source>
        <strain evidence="2">ATCC 700601 / ES114</strain>
    </source>
</reference>
<accession>Q5DZP2</accession>
<name>Q5DZP2_ALIF1</name>
<dbReference type="Proteomes" id="UP000000537">
    <property type="component" value="Chromosome II"/>
</dbReference>
<dbReference type="AlphaFoldDB" id="Q5DZP2"/>